<dbReference type="STRING" id="755732.Fluta_1440"/>
<dbReference type="EMBL" id="CP002542">
    <property type="protein sequence ID" value="AEA43434.1"/>
    <property type="molecule type" value="Genomic_DNA"/>
</dbReference>
<dbReference type="eggNOG" id="COG0304">
    <property type="taxonomic scope" value="Bacteria"/>
</dbReference>
<dbReference type="Pfam" id="PF00109">
    <property type="entry name" value="ketoacyl-synt"/>
    <property type="match status" value="1"/>
</dbReference>
<reference evidence="6" key="2">
    <citation type="submission" date="2011-02" db="EMBL/GenBank/DDBJ databases">
        <title>The complete genome of Fluviicola taffensis DSM 16823.</title>
        <authorList>
            <consortium name="US DOE Joint Genome Institute (JGI-PGF)"/>
            <person name="Lucas S."/>
            <person name="Copeland A."/>
            <person name="Lapidus A."/>
            <person name="Bruce D."/>
            <person name="Goodwin L."/>
            <person name="Pitluck S."/>
            <person name="Kyrpides N."/>
            <person name="Mavromatis K."/>
            <person name="Ivanova N."/>
            <person name="Mikhailova N."/>
            <person name="Pagani I."/>
            <person name="Chertkov O."/>
            <person name="Detter J.C."/>
            <person name="Han C."/>
            <person name="Tapia R."/>
            <person name="Land M."/>
            <person name="Hauser L."/>
            <person name="Markowitz V."/>
            <person name="Cheng J.-F."/>
            <person name="Hugenholtz P."/>
            <person name="Woyke T."/>
            <person name="Wu D."/>
            <person name="Tindall B."/>
            <person name="Pomrenke H.G."/>
            <person name="Brambilla E."/>
            <person name="Klenk H.-P."/>
            <person name="Eisen J.A."/>
        </authorList>
    </citation>
    <scope>NUCLEOTIDE SEQUENCE [LARGE SCALE GENOMIC DNA]</scope>
    <source>
        <strain evidence="6">DSM 16823 / RW262 / RW262</strain>
    </source>
</reference>
<dbReference type="SUPFAM" id="SSF53901">
    <property type="entry name" value="Thiolase-like"/>
    <property type="match status" value="1"/>
</dbReference>
<reference evidence="5 6" key="1">
    <citation type="journal article" date="2011" name="Stand. Genomic Sci.">
        <title>Complete genome sequence of the gliding freshwater bacterium Fluviicola taffensis type strain (RW262).</title>
        <authorList>
            <person name="Woyke T."/>
            <person name="Chertkov O."/>
            <person name="Lapidus A."/>
            <person name="Nolan M."/>
            <person name="Lucas S."/>
            <person name="Del Rio T.G."/>
            <person name="Tice H."/>
            <person name="Cheng J.F."/>
            <person name="Tapia R."/>
            <person name="Han C."/>
            <person name="Goodwin L."/>
            <person name="Pitluck S."/>
            <person name="Liolios K."/>
            <person name="Pagani I."/>
            <person name="Ivanova N."/>
            <person name="Huntemann M."/>
            <person name="Mavromatis K."/>
            <person name="Mikhailova N."/>
            <person name="Pati A."/>
            <person name="Chen A."/>
            <person name="Palaniappan K."/>
            <person name="Land M."/>
            <person name="Hauser L."/>
            <person name="Brambilla E.M."/>
            <person name="Rohde M."/>
            <person name="Mwirichia R."/>
            <person name="Sikorski J."/>
            <person name="Tindall B.J."/>
            <person name="Goker M."/>
            <person name="Bristow J."/>
            <person name="Eisen J.A."/>
            <person name="Markowitz V."/>
            <person name="Hugenholtz P."/>
            <person name="Klenk H.P."/>
            <person name="Kyrpides N.C."/>
        </authorList>
    </citation>
    <scope>NUCLEOTIDE SEQUENCE [LARGE SCALE GENOMIC DNA]</scope>
    <source>
        <strain evidence="6">DSM 16823 / RW262 / RW262</strain>
    </source>
</reference>
<dbReference type="InterPro" id="IPR020841">
    <property type="entry name" value="PKS_Beta-ketoAc_synthase_dom"/>
</dbReference>
<dbReference type="Pfam" id="PF02801">
    <property type="entry name" value="Ketoacyl-synt_C"/>
    <property type="match status" value="1"/>
</dbReference>
<dbReference type="CDD" id="cd00834">
    <property type="entry name" value="KAS_I_II"/>
    <property type="match status" value="1"/>
</dbReference>
<dbReference type="InterPro" id="IPR000794">
    <property type="entry name" value="Beta-ketoacyl_synthase"/>
</dbReference>
<evidence type="ECO:0000256" key="2">
    <source>
        <dbReference type="ARBA" id="ARBA00022679"/>
    </source>
</evidence>
<dbReference type="PROSITE" id="PS52004">
    <property type="entry name" value="KS3_2"/>
    <property type="match status" value="1"/>
</dbReference>
<accession>F2IEB0</accession>
<dbReference type="InterPro" id="IPR014031">
    <property type="entry name" value="Ketoacyl_synth_C"/>
</dbReference>
<dbReference type="InterPro" id="IPR016039">
    <property type="entry name" value="Thiolase-like"/>
</dbReference>
<evidence type="ECO:0000256" key="1">
    <source>
        <dbReference type="ARBA" id="ARBA00008467"/>
    </source>
</evidence>
<proteinExistence type="inferred from homology"/>
<evidence type="ECO:0000259" key="4">
    <source>
        <dbReference type="PROSITE" id="PS52004"/>
    </source>
</evidence>
<evidence type="ECO:0000313" key="6">
    <source>
        <dbReference type="Proteomes" id="UP000007463"/>
    </source>
</evidence>
<organism evidence="5 6">
    <name type="scientific">Fluviicola taffensis (strain DSM 16823 / NCIMB 13979 / RW262)</name>
    <dbReference type="NCBI Taxonomy" id="755732"/>
    <lineage>
        <taxon>Bacteria</taxon>
        <taxon>Pseudomonadati</taxon>
        <taxon>Bacteroidota</taxon>
        <taxon>Flavobacteriia</taxon>
        <taxon>Flavobacteriales</taxon>
        <taxon>Crocinitomicaceae</taxon>
        <taxon>Fluviicola</taxon>
    </lineage>
</organism>
<keyword evidence="5" id="KW-0012">Acyltransferase</keyword>
<dbReference type="AlphaFoldDB" id="F2IEB0"/>
<sequence>MRIYVTGYGVISSIGENVEESLLALRSEKTGIKQGEKTYTERFKVGEIRWTNDELVKRFELTQDASRTALLGMIAAKEAFKGHQLSPEVRTGLISGTSVGGMDVSELAYKDFLNGEQDDLNIYRNHPSGTTSEQIAGELGVNGYVNTISTACSSAANSIMLGARMLRSGQLDRVIVGGTDGLSQFTISGFRSLMIFDDEWCRPFDESRKGLNLGEGAGYLVLETEETIKKTGKTPLAVLSGWCNASDAYHQTASSPEGLGATLSMKGALEIAGLHPSDIDYINAHGTATPNNDLSESEGIKAVFGTTIPPFSSTKAYTGHTLAASGGIEAVFAILALQKGILLPNLNFRNPIEETQLIPVKSYSEGNTINHILSNSFGFGGNNSTIILSKVS</sequence>
<dbReference type="OrthoDB" id="9808669at2"/>
<dbReference type="GO" id="GO:0004315">
    <property type="term" value="F:3-oxoacyl-[acyl-carrier-protein] synthase activity"/>
    <property type="evidence" value="ECO:0007669"/>
    <property type="project" value="UniProtKB-EC"/>
</dbReference>
<dbReference type="InterPro" id="IPR014030">
    <property type="entry name" value="Ketoacyl_synth_N"/>
</dbReference>
<protein>
    <submittedName>
        <fullName evidence="5">Beta-ketoacyl-acyl-carrier-protein synthase II</fullName>
        <ecNumber evidence="5">2.3.1.179</ecNumber>
    </submittedName>
</protein>
<evidence type="ECO:0000256" key="3">
    <source>
        <dbReference type="RuleBase" id="RU003694"/>
    </source>
</evidence>
<dbReference type="KEGG" id="fte:Fluta_1440"/>
<dbReference type="GO" id="GO:0005829">
    <property type="term" value="C:cytosol"/>
    <property type="evidence" value="ECO:0007669"/>
    <property type="project" value="TreeGrafter"/>
</dbReference>
<dbReference type="SMART" id="SM00825">
    <property type="entry name" value="PKS_KS"/>
    <property type="match status" value="1"/>
</dbReference>
<name>F2IEB0_FLUTR</name>
<comment type="similarity">
    <text evidence="1 3">Belongs to the thiolase-like superfamily. Beta-ketoacyl-ACP synthases family.</text>
</comment>
<gene>
    <name evidence="5" type="ordered locus">Fluta_1440</name>
</gene>
<feature type="domain" description="Ketosynthase family 3 (KS3)" evidence="4">
    <location>
        <begin position="1"/>
        <end position="390"/>
    </location>
</feature>
<dbReference type="PROSITE" id="PS00606">
    <property type="entry name" value="KS3_1"/>
    <property type="match status" value="1"/>
</dbReference>
<evidence type="ECO:0000313" key="5">
    <source>
        <dbReference type="EMBL" id="AEA43434.1"/>
    </source>
</evidence>
<dbReference type="PANTHER" id="PTHR11712:SF320">
    <property type="entry name" value="BETA-KETOACYL SYNTHASE"/>
    <property type="match status" value="1"/>
</dbReference>
<dbReference type="GO" id="GO:0006633">
    <property type="term" value="P:fatty acid biosynthetic process"/>
    <property type="evidence" value="ECO:0007669"/>
    <property type="project" value="InterPro"/>
</dbReference>
<dbReference type="Proteomes" id="UP000007463">
    <property type="component" value="Chromosome"/>
</dbReference>
<keyword evidence="6" id="KW-1185">Reference proteome</keyword>
<dbReference type="EC" id="2.3.1.179" evidence="5"/>
<dbReference type="InterPro" id="IPR018201">
    <property type="entry name" value="Ketoacyl_synth_AS"/>
</dbReference>
<keyword evidence="2 3" id="KW-0808">Transferase</keyword>
<dbReference type="RefSeq" id="WP_013686205.1">
    <property type="nucleotide sequence ID" value="NC_015321.1"/>
</dbReference>
<dbReference type="PANTHER" id="PTHR11712">
    <property type="entry name" value="POLYKETIDE SYNTHASE-RELATED"/>
    <property type="match status" value="1"/>
</dbReference>
<dbReference type="HOGENOM" id="CLU_000022_69_0_10"/>
<dbReference type="Gene3D" id="3.40.47.10">
    <property type="match status" value="1"/>
</dbReference>